<feature type="transmembrane region" description="Helical" evidence="11">
    <location>
        <begin position="21"/>
        <end position="38"/>
    </location>
</feature>
<dbReference type="GO" id="GO:0006744">
    <property type="term" value="P:ubiquinone biosynthetic process"/>
    <property type="evidence" value="ECO:0007669"/>
    <property type="project" value="UniProtKB-UniRule"/>
</dbReference>
<dbReference type="CDD" id="cd13959">
    <property type="entry name" value="PT_UbiA_COQ2"/>
    <property type="match status" value="1"/>
</dbReference>
<feature type="transmembrane region" description="Helical" evidence="11">
    <location>
        <begin position="160"/>
        <end position="179"/>
    </location>
</feature>
<keyword evidence="6 11" id="KW-0808">Transferase</keyword>
<dbReference type="PATRIC" id="fig|1561003.3.peg.672"/>
<comment type="function">
    <text evidence="11">Catalyzes the prenylation of para-hydroxybenzoate (PHB) with an all-trans polyprenyl group. Mediates the second step in the final reaction sequence of ubiquinone-8 (UQ-8) biosynthesis, which is the condensation of the polyisoprenoid side chain with PHB, generating the first membrane-bound Q intermediate 3-octaprenyl-4-hydroxybenzoate.</text>
</comment>
<evidence type="ECO:0000256" key="2">
    <source>
        <dbReference type="ARBA" id="ARBA00004141"/>
    </source>
</evidence>
<dbReference type="Proteomes" id="UP000198651">
    <property type="component" value="Chromosome I"/>
</dbReference>
<organism evidence="13 14">
    <name type="scientific">Candidatus Ichthyocystis hellenicum</name>
    <dbReference type="NCBI Taxonomy" id="1561003"/>
    <lineage>
        <taxon>Bacteria</taxon>
        <taxon>Pseudomonadati</taxon>
        <taxon>Pseudomonadota</taxon>
        <taxon>Betaproteobacteria</taxon>
        <taxon>Burkholderiales</taxon>
        <taxon>Candidatus Ichthyocystis</taxon>
    </lineage>
</organism>
<comment type="similarity">
    <text evidence="3 11">Belongs to the UbiA prenyltransferase family.</text>
</comment>
<keyword evidence="4 11" id="KW-1003">Cell membrane</keyword>
<feature type="transmembrane region" description="Helical" evidence="11">
    <location>
        <begin position="263"/>
        <end position="283"/>
    </location>
</feature>
<sequence>MLRQRLTYFSKLTRLDKPTGTLLLLWPTLTALWFAAGGHPDIKMVLTFTLGAILCRSAGCCFNDISDQNFDSKVRRTRNRPLVSGCLSRQQATWCAIALLILSSLTIAWLPLRVWIMAIIAILLMITYPLTKRFLKVPQAYLGICFGFGIPMAYEAVQHRIPGVCMIMWLANLLWTLSYDTIYAMVDRDDDINIGINSSALFLGSLDLFFIKFWGILSIIMWALTGYCIGTGPLFYMGLIISAAVMIYFFAKIRNRDRSSCMYAFTQNHWIGLVIFVSTVANFNLPNSKIISP</sequence>
<dbReference type="InterPro" id="IPR006370">
    <property type="entry name" value="HB_polyprenyltransferase-like"/>
</dbReference>
<evidence type="ECO:0000313" key="13">
    <source>
        <dbReference type="EMBL" id="CUT17504.1"/>
    </source>
</evidence>
<feature type="transmembrane region" description="Helical" evidence="11">
    <location>
        <begin position="86"/>
        <end position="108"/>
    </location>
</feature>
<keyword evidence="5 11" id="KW-0997">Cell inner membrane</keyword>
<evidence type="ECO:0000256" key="11">
    <source>
        <dbReference type="HAMAP-Rule" id="MF_01635"/>
    </source>
</evidence>
<dbReference type="HAMAP" id="MF_01635">
    <property type="entry name" value="UbiA"/>
    <property type="match status" value="1"/>
</dbReference>
<dbReference type="STRING" id="1561003.Ark11_0668"/>
<dbReference type="AlphaFoldDB" id="A0A0S4M2Q4"/>
<evidence type="ECO:0000313" key="14">
    <source>
        <dbReference type="Proteomes" id="UP000198651"/>
    </source>
</evidence>
<dbReference type="FunFam" id="1.20.120.1780:FF:000001">
    <property type="entry name" value="4-hydroxybenzoate octaprenyltransferase"/>
    <property type="match status" value="1"/>
</dbReference>
<dbReference type="PANTHER" id="PTHR11048:SF28">
    <property type="entry name" value="4-HYDROXYBENZOATE POLYPRENYLTRANSFERASE, MITOCHONDRIAL"/>
    <property type="match status" value="1"/>
</dbReference>
<keyword evidence="9 11" id="KW-1133">Transmembrane helix</keyword>
<evidence type="ECO:0000256" key="12">
    <source>
        <dbReference type="NCBIfam" id="TIGR01474"/>
    </source>
</evidence>
<keyword evidence="7 11" id="KW-0831">Ubiquinone biosynthesis</keyword>
<feature type="transmembrane region" description="Helical" evidence="11">
    <location>
        <begin position="234"/>
        <end position="251"/>
    </location>
</feature>
<reference evidence="14" key="1">
    <citation type="submission" date="2015-11" db="EMBL/GenBank/DDBJ databases">
        <authorList>
            <person name="Seth-Smith H.M.B."/>
        </authorList>
    </citation>
    <scope>NUCLEOTIDE SEQUENCE [LARGE SCALE GENOMIC DNA]</scope>
    <source>
        <strain evidence="14">2013Ark11</strain>
    </source>
</reference>
<feature type="transmembrane region" description="Helical" evidence="11">
    <location>
        <begin position="200"/>
        <end position="222"/>
    </location>
</feature>
<dbReference type="EC" id="2.5.1.39" evidence="11 12"/>
<evidence type="ECO:0000256" key="8">
    <source>
        <dbReference type="ARBA" id="ARBA00022692"/>
    </source>
</evidence>
<feature type="transmembrane region" description="Helical" evidence="11">
    <location>
        <begin position="114"/>
        <end position="131"/>
    </location>
</feature>
<evidence type="ECO:0000256" key="1">
    <source>
        <dbReference type="ARBA" id="ARBA00001946"/>
    </source>
</evidence>
<keyword evidence="11" id="KW-0460">Magnesium</keyword>
<dbReference type="PANTHER" id="PTHR11048">
    <property type="entry name" value="PRENYLTRANSFERASES"/>
    <property type="match status" value="1"/>
</dbReference>
<evidence type="ECO:0000256" key="10">
    <source>
        <dbReference type="ARBA" id="ARBA00023136"/>
    </source>
</evidence>
<dbReference type="Gene3D" id="1.20.120.1780">
    <property type="entry name" value="UbiA prenyltransferase"/>
    <property type="match status" value="1"/>
</dbReference>
<dbReference type="Pfam" id="PF01040">
    <property type="entry name" value="UbiA"/>
    <property type="match status" value="1"/>
</dbReference>
<dbReference type="InterPro" id="IPR000537">
    <property type="entry name" value="UbiA_prenyltransferase"/>
</dbReference>
<keyword evidence="10 11" id="KW-0472">Membrane</keyword>
<evidence type="ECO:0000256" key="5">
    <source>
        <dbReference type="ARBA" id="ARBA00022519"/>
    </source>
</evidence>
<comment type="catalytic activity">
    <reaction evidence="11">
        <text>all-trans-octaprenyl diphosphate + 4-hydroxybenzoate = 4-hydroxy-3-(all-trans-octaprenyl)benzoate + diphosphate</text>
        <dbReference type="Rhea" id="RHEA:27782"/>
        <dbReference type="ChEBI" id="CHEBI:1617"/>
        <dbReference type="ChEBI" id="CHEBI:17879"/>
        <dbReference type="ChEBI" id="CHEBI:33019"/>
        <dbReference type="ChEBI" id="CHEBI:57711"/>
        <dbReference type="EC" id="2.5.1.39"/>
    </reaction>
</comment>
<dbReference type="OrthoDB" id="9782418at2"/>
<dbReference type="UniPathway" id="UPA00232"/>
<evidence type="ECO:0000256" key="3">
    <source>
        <dbReference type="ARBA" id="ARBA00005985"/>
    </source>
</evidence>
<dbReference type="InterPro" id="IPR044878">
    <property type="entry name" value="UbiA_sf"/>
</dbReference>
<dbReference type="PROSITE" id="PS00943">
    <property type="entry name" value="UBIA"/>
    <property type="match status" value="1"/>
</dbReference>
<dbReference type="Gene3D" id="1.10.357.140">
    <property type="entry name" value="UbiA prenyltransferase"/>
    <property type="match status" value="1"/>
</dbReference>
<dbReference type="NCBIfam" id="TIGR01474">
    <property type="entry name" value="ubiA_proteo"/>
    <property type="match status" value="1"/>
</dbReference>
<dbReference type="InterPro" id="IPR039653">
    <property type="entry name" value="Prenyltransferase"/>
</dbReference>
<comment type="pathway">
    <text evidence="11">Cofactor biosynthesis; ubiquinone biosynthesis.</text>
</comment>
<dbReference type="GO" id="GO:0008412">
    <property type="term" value="F:4-hydroxybenzoate polyprenyltransferase activity"/>
    <property type="evidence" value="ECO:0007669"/>
    <property type="project" value="UniProtKB-UniRule"/>
</dbReference>
<proteinExistence type="inferred from homology"/>
<protein>
    <recommendedName>
        <fullName evidence="11 12">4-hydroxybenzoate octaprenyltransferase</fullName>
        <ecNumber evidence="11 12">2.5.1.39</ecNumber>
    </recommendedName>
    <alternativeName>
        <fullName evidence="11">4-HB polyprenyltransferase</fullName>
    </alternativeName>
</protein>
<comment type="subcellular location">
    <subcellularLocation>
        <location evidence="11">Cell inner membrane</location>
        <topology evidence="11">Multi-pass membrane protein</topology>
    </subcellularLocation>
    <subcellularLocation>
        <location evidence="2">Membrane</location>
        <topology evidence="2">Multi-pass membrane protein</topology>
    </subcellularLocation>
</comment>
<evidence type="ECO:0000256" key="4">
    <source>
        <dbReference type="ARBA" id="ARBA00022475"/>
    </source>
</evidence>
<dbReference type="InterPro" id="IPR030470">
    <property type="entry name" value="UbiA_prenylTrfase_CS"/>
</dbReference>
<evidence type="ECO:0000256" key="6">
    <source>
        <dbReference type="ARBA" id="ARBA00022679"/>
    </source>
</evidence>
<comment type="cofactor">
    <cofactor evidence="1 11">
        <name>Mg(2+)</name>
        <dbReference type="ChEBI" id="CHEBI:18420"/>
    </cofactor>
</comment>
<dbReference type="GO" id="GO:0005886">
    <property type="term" value="C:plasma membrane"/>
    <property type="evidence" value="ECO:0007669"/>
    <property type="project" value="UniProtKB-SubCell"/>
</dbReference>
<dbReference type="FunFam" id="1.10.357.140:FF:000008">
    <property type="entry name" value="4-hydroxybenzoate octaprenyltransferase"/>
    <property type="match status" value="1"/>
</dbReference>
<accession>A0A0S4M2Q4</accession>
<dbReference type="EMBL" id="LN906597">
    <property type="protein sequence ID" value="CUT17504.1"/>
    <property type="molecule type" value="Genomic_DNA"/>
</dbReference>
<keyword evidence="8 11" id="KW-0812">Transmembrane</keyword>
<evidence type="ECO:0000256" key="9">
    <source>
        <dbReference type="ARBA" id="ARBA00022989"/>
    </source>
</evidence>
<evidence type="ECO:0000256" key="7">
    <source>
        <dbReference type="ARBA" id="ARBA00022688"/>
    </source>
</evidence>
<keyword evidence="14" id="KW-1185">Reference proteome</keyword>
<name>A0A0S4M2Q4_9BURK</name>
<dbReference type="RefSeq" id="WP_092342929.1">
    <property type="nucleotide sequence ID" value="NZ_FLSL01000085.1"/>
</dbReference>
<gene>
    <name evidence="11" type="primary">ubiA</name>
    <name evidence="13" type="ORF">Ark11_0668</name>
</gene>